<evidence type="ECO:0000256" key="3">
    <source>
        <dbReference type="ARBA" id="ARBA00049244"/>
    </source>
</evidence>
<keyword evidence="2" id="KW-0239">DNA-directed DNA polymerase</keyword>
<sequence>MTLPWLHDIEQRLTQSFKAQRFHHAQLFSGPIGVGKFAFASQLANALLCNNIAEQVAAKKSVLSACGQCKSCLLIKAGTHPDKRLTQVDGQSIGVDDIRGISDFMHHSAAQNGNKVAIIENCEKMTTAAANALLKTLEEPSQSRFLILTTSQATQLPATVLSRCAKTDVKVTNLALAQQWLESLEITNYTWLPLFYSQPLQVKYWHEQNQLQNINTLYKFATEFKQSHNFTELVAIINKQPELIRIFTLFLSEQLKQQLMQGMSFDAYQNVQHALNEFLQNNTKILGLNLPLAVSRLASVLRNN</sequence>
<protein>
    <recommendedName>
        <fullName evidence="1">DNA-directed DNA polymerase</fullName>
        <ecNumber evidence="1">2.7.7.7</ecNumber>
    </recommendedName>
</protein>
<evidence type="ECO:0000256" key="2">
    <source>
        <dbReference type="ARBA" id="ARBA00022932"/>
    </source>
</evidence>
<keyword evidence="2" id="KW-0808">Transferase</keyword>
<dbReference type="RefSeq" id="WP_058373614.1">
    <property type="nucleotide sequence ID" value="NZ_CP011034.1"/>
</dbReference>
<dbReference type="EMBL" id="CP011034">
    <property type="protein sequence ID" value="ALS33344.1"/>
    <property type="molecule type" value="Genomic_DNA"/>
</dbReference>
<dbReference type="GO" id="GO:0006261">
    <property type="term" value="P:DNA-templated DNA replication"/>
    <property type="evidence" value="ECO:0007669"/>
    <property type="project" value="TreeGrafter"/>
</dbReference>
<dbReference type="EC" id="2.7.7.7" evidence="1"/>
<reference evidence="4 5" key="1">
    <citation type="submission" date="2015-03" db="EMBL/GenBank/DDBJ databases">
        <authorList>
            <person name="Murphy D."/>
        </authorList>
    </citation>
    <scope>NUCLEOTIDE SEQUENCE [LARGE SCALE GENOMIC DNA]</scope>
    <source>
        <strain evidence="4 5">KMM 520</strain>
    </source>
</reference>
<comment type="catalytic activity">
    <reaction evidence="3">
        <text>DNA(n) + a 2'-deoxyribonucleoside 5'-triphosphate = DNA(n+1) + diphosphate</text>
        <dbReference type="Rhea" id="RHEA:22508"/>
        <dbReference type="Rhea" id="RHEA-COMP:17339"/>
        <dbReference type="Rhea" id="RHEA-COMP:17340"/>
        <dbReference type="ChEBI" id="CHEBI:33019"/>
        <dbReference type="ChEBI" id="CHEBI:61560"/>
        <dbReference type="ChEBI" id="CHEBI:173112"/>
        <dbReference type="EC" id="2.7.7.7"/>
    </reaction>
</comment>
<dbReference type="AlphaFoldDB" id="A0A0U2VFN9"/>
<keyword evidence="2" id="KW-0548">Nucleotidyltransferase</keyword>
<dbReference type="PATRIC" id="fig|1315283.4.peg.1936"/>
<dbReference type="Gene3D" id="3.40.50.300">
    <property type="entry name" value="P-loop containing nucleotide triphosphate hydrolases"/>
    <property type="match status" value="1"/>
</dbReference>
<evidence type="ECO:0000256" key="1">
    <source>
        <dbReference type="ARBA" id="ARBA00012417"/>
    </source>
</evidence>
<dbReference type="PANTHER" id="PTHR11669:SF8">
    <property type="entry name" value="DNA POLYMERASE III SUBUNIT DELTA"/>
    <property type="match status" value="1"/>
</dbReference>
<dbReference type="InterPro" id="IPR050238">
    <property type="entry name" value="DNA_Rep/Repair_Clamp_Loader"/>
</dbReference>
<evidence type="ECO:0000313" key="5">
    <source>
        <dbReference type="Proteomes" id="UP000065261"/>
    </source>
</evidence>
<dbReference type="SUPFAM" id="SSF52540">
    <property type="entry name" value="P-loop containing nucleoside triphosphate hydrolases"/>
    <property type="match status" value="1"/>
</dbReference>
<organism evidence="4">
    <name type="scientific">Pseudoalteromonas translucida KMM 520</name>
    <dbReference type="NCBI Taxonomy" id="1315283"/>
    <lineage>
        <taxon>Bacteria</taxon>
        <taxon>Pseudomonadati</taxon>
        <taxon>Pseudomonadota</taxon>
        <taxon>Gammaproteobacteria</taxon>
        <taxon>Alteromonadales</taxon>
        <taxon>Pseudoalteromonadaceae</taxon>
        <taxon>Pseudoalteromonas</taxon>
    </lineage>
</organism>
<dbReference type="PANTHER" id="PTHR11669">
    <property type="entry name" value="REPLICATION FACTOR C / DNA POLYMERASE III GAMMA-TAU SUBUNIT"/>
    <property type="match status" value="1"/>
</dbReference>
<dbReference type="Proteomes" id="UP000065261">
    <property type="component" value="Chromosome I"/>
</dbReference>
<evidence type="ECO:0000313" key="4">
    <source>
        <dbReference type="EMBL" id="ALS33344.1"/>
    </source>
</evidence>
<dbReference type="KEGG" id="ptn:PTRA_a2232"/>
<dbReference type="Pfam" id="PF13177">
    <property type="entry name" value="DNA_pol3_delta2"/>
    <property type="match status" value="1"/>
</dbReference>
<gene>
    <name evidence="4" type="primary">holB</name>
    <name evidence="4" type="ORF">PTRA_a2232</name>
</gene>
<accession>A0A0U2VFN9</accession>
<proteinExistence type="predicted"/>
<dbReference type="GO" id="GO:0003887">
    <property type="term" value="F:DNA-directed DNA polymerase activity"/>
    <property type="evidence" value="ECO:0007669"/>
    <property type="project" value="UniProtKB-KW"/>
</dbReference>
<dbReference type="InterPro" id="IPR027417">
    <property type="entry name" value="P-loop_NTPase"/>
</dbReference>
<dbReference type="OrthoDB" id="9811073at2"/>
<name>A0A0U2VFN9_9GAMM</name>